<feature type="compositionally biased region" description="Low complexity" evidence="1">
    <location>
        <begin position="172"/>
        <end position="188"/>
    </location>
</feature>
<name>A0A8H5ZUF8_COCSA</name>
<feature type="compositionally biased region" description="Low complexity" evidence="1">
    <location>
        <begin position="374"/>
        <end position="383"/>
    </location>
</feature>
<accession>A0A8H5ZUF8</accession>
<evidence type="ECO:0000313" key="2">
    <source>
        <dbReference type="EMBL" id="KAF5854554.1"/>
    </source>
</evidence>
<gene>
    <name evidence="2" type="ORF">GGP41_007317</name>
</gene>
<proteinExistence type="predicted"/>
<evidence type="ECO:0000256" key="1">
    <source>
        <dbReference type="SAM" id="MobiDB-lite"/>
    </source>
</evidence>
<feature type="region of interest" description="Disordered" evidence="1">
    <location>
        <begin position="211"/>
        <end position="395"/>
    </location>
</feature>
<dbReference type="AlphaFoldDB" id="A0A8H5ZUF8"/>
<reference evidence="2" key="1">
    <citation type="submission" date="2019-11" db="EMBL/GenBank/DDBJ databases">
        <title>Bipolaris sorokiniana Genome sequencing.</title>
        <authorList>
            <person name="Wang H."/>
        </authorList>
    </citation>
    <scope>NUCLEOTIDE SEQUENCE</scope>
</reference>
<feature type="compositionally biased region" description="Polar residues" evidence="1">
    <location>
        <begin position="240"/>
        <end position="259"/>
    </location>
</feature>
<sequence>MDDRYTFQASQASNNSHMNDSSSYRVPPPTVYPVQPFRPPMISMSPTNIPPQQVVFRDNYTALTYTRDQMVQYIWRRDLQNGKLVIRQAKGLQEILDQQFVEQQARMTQQSLPQQQLYPPTQPSSHVSNAGQSTFIDKFGRQWSRAQYEELVRRQYVQKAQASAAMSSGLAPQFQQSPQTSSPMMMNSNNSWYANDMYNKVVPQKHSNLLQRQTGNIGPPPVPANSGAQQQRSYMPPPVTKSSQKPPTTDQSGRQWTQEQWEKVEKGRESKKILIPSSQATKASVPGNPTTQQAVYKQSLSKIQKQPSRQPASSVAQPKRPSFMQSAKQAVPREVKVTGKDVTNESLNFTSNSTSLAPVPQSNQPDQVSMSKQPNIASNTAPAPNSPPVSTQPTTISQWDYTGFNDFSELNDDVLAEVNNQVLLKKICTVDPDGALRAPEPRWVSEERAKLEWEIRMVSGKYA</sequence>
<feature type="region of interest" description="Disordered" evidence="1">
    <location>
        <begin position="106"/>
        <end position="131"/>
    </location>
</feature>
<feature type="compositionally biased region" description="Low complexity" evidence="1">
    <location>
        <begin position="108"/>
        <end position="125"/>
    </location>
</feature>
<comment type="caution">
    <text evidence="2">The sequence shown here is derived from an EMBL/GenBank/DDBJ whole genome shotgun (WGS) entry which is preliminary data.</text>
</comment>
<feature type="region of interest" description="Disordered" evidence="1">
    <location>
        <begin position="1"/>
        <end position="26"/>
    </location>
</feature>
<dbReference type="Proteomes" id="UP000624244">
    <property type="component" value="Unassembled WGS sequence"/>
</dbReference>
<feature type="compositionally biased region" description="Polar residues" evidence="1">
    <location>
        <begin position="276"/>
        <end position="316"/>
    </location>
</feature>
<feature type="region of interest" description="Disordered" evidence="1">
    <location>
        <begin position="165"/>
        <end position="188"/>
    </location>
</feature>
<feature type="compositionally biased region" description="Polar residues" evidence="1">
    <location>
        <begin position="7"/>
        <end position="24"/>
    </location>
</feature>
<protein>
    <submittedName>
        <fullName evidence="2">Uncharacterized protein</fullName>
    </submittedName>
</protein>
<feature type="compositionally biased region" description="Basic and acidic residues" evidence="1">
    <location>
        <begin position="260"/>
        <end position="272"/>
    </location>
</feature>
<organism evidence="2 3">
    <name type="scientific">Cochliobolus sativus</name>
    <name type="common">Common root rot and spot blotch fungus</name>
    <name type="synonym">Bipolaris sorokiniana</name>
    <dbReference type="NCBI Taxonomy" id="45130"/>
    <lineage>
        <taxon>Eukaryota</taxon>
        <taxon>Fungi</taxon>
        <taxon>Dikarya</taxon>
        <taxon>Ascomycota</taxon>
        <taxon>Pezizomycotina</taxon>
        <taxon>Dothideomycetes</taxon>
        <taxon>Pleosporomycetidae</taxon>
        <taxon>Pleosporales</taxon>
        <taxon>Pleosporineae</taxon>
        <taxon>Pleosporaceae</taxon>
        <taxon>Bipolaris</taxon>
    </lineage>
</organism>
<dbReference type="EMBL" id="WNKQ01000001">
    <property type="protein sequence ID" value="KAF5854554.1"/>
    <property type="molecule type" value="Genomic_DNA"/>
</dbReference>
<feature type="compositionally biased region" description="Basic and acidic residues" evidence="1">
    <location>
        <begin position="331"/>
        <end position="343"/>
    </location>
</feature>
<evidence type="ECO:0000313" key="3">
    <source>
        <dbReference type="Proteomes" id="UP000624244"/>
    </source>
</evidence>
<feature type="compositionally biased region" description="Polar residues" evidence="1">
    <location>
        <begin position="344"/>
        <end position="373"/>
    </location>
</feature>